<protein>
    <submittedName>
        <fullName evidence="2">Uncharacterized protein</fullName>
    </submittedName>
</protein>
<dbReference type="Proteomes" id="UP001432322">
    <property type="component" value="Unassembled WGS sequence"/>
</dbReference>
<accession>A0AAV5V464</accession>
<keyword evidence="3" id="KW-1185">Reference proteome</keyword>
<dbReference type="AlphaFoldDB" id="A0AAV5V464"/>
<feature type="compositionally biased region" description="Basic and acidic residues" evidence="1">
    <location>
        <begin position="136"/>
        <end position="152"/>
    </location>
</feature>
<proteinExistence type="predicted"/>
<evidence type="ECO:0000313" key="2">
    <source>
        <dbReference type="EMBL" id="GMT12630.1"/>
    </source>
</evidence>
<feature type="non-terminal residue" evidence="2">
    <location>
        <position position="487"/>
    </location>
</feature>
<evidence type="ECO:0000313" key="3">
    <source>
        <dbReference type="Proteomes" id="UP001432322"/>
    </source>
</evidence>
<gene>
    <name evidence="2" type="ORF">PFISCL1PPCAC_3927</name>
</gene>
<evidence type="ECO:0000256" key="1">
    <source>
        <dbReference type="SAM" id="MobiDB-lite"/>
    </source>
</evidence>
<feature type="region of interest" description="Disordered" evidence="1">
    <location>
        <begin position="136"/>
        <end position="248"/>
    </location>
</feature>
<feature type="region of interest" description="Disordered" evidence="1">
    <location>
        <begin position="1"/>
        <end position="22"/>
    </location>
</feature>
<sequence>MKRPAEELTAKQQKKKRPDIVVLDDDSDYKVKGEYEKAPPTHGEFAALQEKVKRLEQMFQFPIPHPTVSLGPTREEIDDLQEKLKKTEEMFKRACRAAKEAELRAERAENLLDAKYGVMESVEKLKEKNKKLKVKKDELKEENQELRGKNEQLENEVSGLKKQLEKERETSGRQKLRADELDLRVVELEKRKSGEKKKEVIHSPSAVFDSDDSDEEEHSDEEEKAVDSPAFDSESEGEEDEKTSGETFTVSTIDPLSILRPSKNESGQMPKDFVQLVLRLIECNQEQLESSNNRLFQRVMCDLCDVPIKSGYGILRHLIGPLHQWNLSCRRSGVSSAAIEYWRKRINENDTIPDRVVLCSNISEFHYHSLDLHLMFCSNPSHQRVDDVPQKLFTLKERWNGLSEKNKEIVMNGKTKRRIRCPVCDGRCVVNNFFNHISENRHLMNVSSKGVKVCEESVNAWSDRFRRLNQVDESSSESEDEEEEEEE</sequence>
<feature type="compositionally biased region" description="Acidic residues" evidence="1">
    <location>
        <begin position="209"/>
        <end position="224"/>
    </location>
</feature>
<feature type="compositionally biased region" description="Basic and acidic residues" evidence="1">
    <location>
        <begin position="162"/>
        <end position="201"/>
    </location>
</feature>
<comment type="caution">
    <text evidence="2">The sequence shown here is derived from an EMBL/GenBank/DDBJ whole genome shotgun (WGS) entry which is preliminary data.</text>
</comment>
<organism evidence="2 3">
    <name type="scientific">Pristionchus fissidentatus</name>
    <dbReference type="NCBI Taxonomy" id="1538716"/>
    <lineage>
        <taxon>Eukaryota</taxon>
        <taxon>Metazoa</taxon>
        <taxon>Ecdysozoa</taxon>
        <taxon>Nematoda</taxon>
        <taxon>Chromadorea</taxon>
        <taxon>Rhabditida</taxon>
        <taxon>Rhabditina</taxon>
        <taxon>Diplogasteromorpha</taxon>
        <taxon>Diplogasteroidea</taxon>
        <taxon>Neodiplogasteridae</taxon>
        <taxon>Pristionchus</taxon>
    </lineage>
</organism>
<dbReference type="EMBL" id="BTSY01000001">
    <property type="protein sequence ID" value="GMT12630.1"/>
    <property type="molecule type" value="Genomic_DNA"/>
</dbReference>
<reference evidence="2" key="1">
    <citation type="submission" date="2023-10" db="EMBL/GenBank/DDBJ databases">
        <title>Genome assembly of Pristionchus species.</title>
        <authorList>
            <person name="Yoshida K."/>
            <person name="Sommer R.J."/>
        </authorList>
    </citation>
    <scope>NUCLEOTIDE SEQUENCE</scope>
    <source>
        <strain evidence="2">RS5133</strain>
    </source>
</reference>
<name>A0AAV5V464_9BILA</name>